<protein>
    <submittedName>
        <fullName evidence="1">Tetratricopeptide TPR_4</fullName>
    </submittedName>
</protein>
<dbReference type="Proteomes" id="UP000024329">
    <property type="component" value="Unassembled WGS sequence"/>
</dbReference>
<dbReference type="STRING" id="158500.BES08_01315"/>
<dbReference type="Pfam" id="PF13428">
    <property type="entry name" value="TPR_14"/>
    <property type="match status" value="1"/>
</dbReference>
<gene>
    <name evidence="1" type="ORF">BV97_00249</name>
</gene>
<accession>A0A031K5J2</accession>
<reference evidence="1 2" key="1">
    <citation type="submission" date="2014-03" db="EMBL/GenBank/DDBJ databases">
        <title>Whole genome sequence of Novosphingobium resinovorum KF1.</title>
        <authorList>
            <person name="Gan H.M."/>
            <person name="Gan H.Y."/>
            <person name="Chew T.H."/>
            <person name="Savka M.A."/>
        </authorList>
    </citation>
    <scope>NUCLEOTIDE SEQUENCE [LARGE SCALE GENOMIC DNA]</scope>
    <source>
        <strain evidence="1 2">KF1</strain>
    </source>
</reference>
<dbReference type="RefSeq" id="WP_008830271.1">
    <property type="nucleotide sequence ID" value="NZ_JFYZ01000001.1"/>
</dbReference>
<dbReference type="EMBL" id="JFYZ01000001">
    <property type="protein sequence ID" value="EZP84494.1"/>
    <property type="molecule type" value="Genomic_DNA"/>
</dbReference>
<dbReference type="PATRIC" id="fig|158500.4.peg.256"/>
<dbReference type="Gene3D" id="1.25.40.10">
    <property type="entry name" value="Tetratricopeptide repeat domain"/>
    <property type="match status" value="2"/>
</dbReference>
<sequence length="226" mass="23643">MTWVFVIGLAVLVLAVLLFVFKVPRGCREAVASALLLGIAGYVTQGSPSLAGAPKDSAESVSADPAALVEGRAKVTNSGIPTNNRWVVIADGLARNGQYADAAEVLRGAIEDDPKNADAWLALANSLVAHADNMLTPPALYAYQRAIDAEPDAPGARFFLGLAYAREGKLAEARALWVDVVKTAPEDAPWRLPLAQQLMRLDAAIAAQNGQAPTESAPVQPGPANP</sequence>
<dbReference type="InterPro" id="IPR011990">
    <property type="entry name" value="TPR-like_helical_dom_sf"/>
</dbReference>
<dbReference type="eggNOG" id="COG4235">
    <property type="taxonomic scope" value="Bacteria"/>
</dbReference>
<name>A0A031K5J2_9SPHN</name>
<evidence type="ECO:0000313" key="1">
    <source>
        <dbReference type="EMBL" id="EZP84494.1"/>
    </source>
</evidence>
<dbReference type="SUPFAM" id="SSF48452">
    <property type="entry name" value="TPR-like"/>
    <property type="match status" value="1"/>
</dbReference>
<evidence type="ECO:0000313" key="2">
    <source>
        <dbReference type="Proteomes" id="UP000024329"/>
    </source>
</evidence>
<dbReference type="AlphaFoldDB" id="A0A031K5J2"/>
<dbReference type="Pfam" id="PF13432">
    <property type="entry name" value="TPR_16"/>
    <property type="match status" value="1"/>
</dbReference>
<proteinExistence type="predicted"/>
<organism evidence="1 2">
    <name type="scientific">Novosphingobium resinovorum</name>
    <dbReference type="NCBI Taxonomy" id="158500"/>
    <lineage>
        <taxon>Bacteria</taxon>
        <taxon>Pseudomonadati</taxon>
        <taxon>Pseudomonadota</taxon>
        <taxon>Alphaproteobacteria</taxon>
        <taxon>Sphingomonadales</taxon>
        <taxon>Sphingomonadaceae</taxon>
        <taxon>Novosphingobium</taxon>
    </lineage>
</organism>
<comment type="caution">
    <text evidence="1">The sequence shown here is derived from an EMBL/GenBank/DDBJ whole genome shotgun (WGS) entry which is preliminary data.</text>
</comment>